<dbReference type="AlphaFoldDB" id="A0A484I5L8"/>
<evidence type="ECO:0000313" key="2">
    <source>
        <dbReference type="Proteomes" id="UP000294299"/>
    </source>
</evidence>
<evidence type="ECO:0000313" key="1">
    <source>
        <dbReference type="EMBL" id="VFJ12391.1"/>
    </source>
</evidence>
<organism evidence="1 2">
    <name type="scientific">Candidatus Nitrosocosmicus franklandianus</name>
    <dbReference type="NCBI Taxonomy" id="1798806"/>
    <lineage>
        <taxon>Archaea</taxon>
        <taxon>Nitrososphaerota</taxon>
        <taxon>Nitrososphaeria</taxon>
        <taxon>Nitrososphaerales</taxon>
        <taxon>Nitrososphaeraceae</taxon>
        <taxon>Candidatus Nitrosocosmicus</taxon>
    </lineage>
</organism>
<proteinExistence type="predicted"/>
<dbReference type="Proteomes" id="UP000294299">
    <property type="component" value="Chromosome NFRAN"/>
</dbReference>
<gene>
    <name evidence="1" type="ORF">NFRAN_0070</name>
</gene>
<dbReference type="EMBL" id="LR216287">
    <property type="protein sequence ID" value="VFJ12391.1"/>
    <property type="molecule type" value="Genomic_DNA"/>
</dbReference>
<name>A0A484I5L8_9ARCH</name>
<protein>
    <recommendedName>
        <fullName evidence="3">Methyltransferase putative zinc binding domain-containing protein</fullName>
    </recommendedName>
</protein>
<sequence length="65" mass="7282">MSFEFDLSSVICPKCHTTSSNDNLEVIGLHVFTLDDGDKLPYYDIECQSCFEVFTKGAPLCLKDT</sequence>
<accession>A0A484I5L8</accession>
<keyword evidence="2" id="KW-1185">Reference proteome</keyword>
<evidence type="ECO:0008006" key="3">
    <source>
        <dbReference type="Google" id="ProtNLM"/>
    </source>
</evidence>
<dbReference type="GeneID" id="41191962"/>
<dbReference type="RefSeq" id="WP_145987973.1">
    <property type="nucleotide sequence ID" value="NZ_LR216287.1"/>
</dbReference>
<reference evidence="1 2" key="1">
    <citation type="submission" date="2019-02" db="EMBL/GenBank/DDBJ databases">
        <authorList>
            <person name="Lehtovirta-Morley E L."/>
        </authorList>
    </citation>
    <scope>NUCLEOTIDE SEQUENCE [LARGE SCALE GENOMIC DNA]</scope>
    <source>
        <strain evidence="1">NFRAN1</strain>
    </source>
</reference>
<dbReference type="KEGG" id="nfn:NFRAN_0070"/>